<organism evidence="4 5">
    <name type="scientific">Oreochromis niloticus</name>
    <name type="common">Nile tilapia</name>
    <name type="synonym">Tilapia nilotica</name>
    <dbReference type="NCBI Taxonomy" id="8128"/>
    <lineage>
        <taxon>Eukaryota</taxon>
        <taxon>Metazoa</taxon>
        <taxon>Chordata</taxon>
        <taxon>Craniata</taxon>
        <taxon>Vertebrata</taxon>
        <taxon>Euteleostomi</taxon>
        <taxon>Actinopterygii</taxon>
        <taxon>Neopterygii</taxon>
        <taxon>Teleostei</taxon>
        <taxon>Neoteleostei</taxon>
        <taxon>Acanthomorphata</taxon>
        <taxon>Ovalentaria</taxon>
        <taxon>Cichlomorphae</taxon>
        <taxon>Cichliformes</taxon>
        <taxon>Cichlidae</taxon>
        <taxon>African cichlids</taxon>
        <taxon>Pseudocrenilabrinae</taxon>
        <taxon>Oreochromini</taxon>
        <taxon>Oreochromis</taxon>
    </lineage>
</organism>
<dbReference type="PANTHER" id="PTHR44927:SF1">
    <property type="entry name" value="FK506-BINDING PROTEIN 15"/>
    <property type="match status" value="1"/>
</dbReference>
<accession>A0A669CXJ4</accession>
<evidence type="ECO:0000313" key="4">
    <source>
        <dbReference type="Ensembl" id="ENSONIP00000050960.1"/>
    </source>
</evidence>
<evidence type="ECO:0000256" key="2">
    <source>
        <dbReference type="SAM" id="MobiDB-lite"/>
    </source>
</evidence>
<dbReference type="Proteomes" id="UP000005207">
    <property type="component" value="Linkage group LG12"/>
</dbReference>
<comment type="catalytic activity">
    <reaction evidence="1">
        <text>[protein]-peptidylproline (omega=180) = [protein]-peptidylproline (omega=0)</text>
        <dbReference type="Rhea" id="RHEA:16237"/>
        <dbReference type="Rhea" id="RHEA-COMP:10747"/>
        <dbReference type="Rhea" id="RHEA-COMP:10748"/>
        <dbReference type="ChEBI" id="CHEBI:83833"/>
        <dbReference type="ChEBI" id="CHEBI:83834"/>
        <dbReference type="EC" id="5.2.1.8"/>
    </reaction>
</comment>
<dbReference type="EC" id="5.2.1.8" evidence="1"/>
<protein>
    <recommendedName>
        <fullName evidence="1">peptidylprolyl isomerase</fullName>
        <ecNumber evidence="1">5.2.1.8</ecNumber>
    </recommendedName>
</protein>
<dbReference type="GO" id="GO:0030426">
    <property type="term" value="C:growth cone"/>
    <property type="evidence" value="ECO:0007669"/>
    <property type="project" value="TreeGrafter"/>
</dbReference>
<dbReference type="InterPro" id="IPR046357">
    <property type="entry name" value="PPIase_dom_sf"/>
</dbReference>
<dbReference type="GeneTree" id="ENSGT00530000064286"/>
<dbReference type="Pfam" id="PF00254">
    <property type="entry name" value="FKBP_C"/>
    <property type="match status" value="1"/>
</dbReference>
<dbReference type="InterPro" id="IPR001179">
    <property type="entry name" value="PPIase_FKBP_dom"/>
</dbReference>
<dbReference type="InterPro" id="IPR056598">
    <property type="entry name" value="FKBP-15_dom"/>
</dbReference>
<evidence type="ECO:0000259" key="3">
    <source>
        <dbReference type="PROSITE" id="PS50059"/>
    </source>
</evidence>
<keyword evidence="1" id="KW-0697">Rotamase</keyword>
<dbReference type="AlphaFoldDB" id="A0A669CXJ4"/>
<feature type="compositionally biased region" description="Basic and acidic residues" evidence="2">
    <location>
        <begin position="702"/>
        <end position="725"/>
    </location>
</feature>
<reference evidence="5" key="1">
    <citation type="submission" date="2012-01" db="EMBL/GenBank/DDBJ databases">
        <title>The Genome Sequence of Oreochromis niloticus (Nile Tilapia).</title>
        <authorList>
            <consortium name="Broad Institute Genome Assembly Team"/>
            <consortium name="Broad Institute Sequencing Platform"/>
            <person name="Di Palma F."/>
            <person name="Johnson J."/>
            <person name="Lander E.S."/>
            <person name="Lindblad-Toh K."/>
        </authorList>
    </citation>
    <scope>NUCLEOTIDE SEQUENCE [LARGE SCALE GENOMIC DNA]</scope>
</reference>
<dbReference type="Ensembl" id="ENSONIT00000056677.1">
    <property type="protein sequence ID" value="ENSONIP00000050960.1"/>
    <property type="gene ID" value="ENSONIG00000020226.2"/>
</dbReference>
<name>A0A669CXJ4_ORENI</name>
<evidence type="ECO:0000313" key="5">
    <source>
        <dbReference type="Proteomes" id="UP000005207"/>
    </source>
</evidence>
<dbReference type="PANTHER" id="PTHR44927">
    <property type="entry name" value="FK506-BINDING PROTEIN 15"/>
    <property type="match status" value="1"/>
</dbReference>
<dbReference type="Gene3D" id="3.10.50.40">
    <property type="match status" value="1"/>
</dbReference>
<reference evidence="4" key="3">
    <citation type="submission" date="2025-09" db="UniProtKB">
        <authorList>
            <consortium name="Ensembl"/>
        </authorList>
    </citation>
    <scope>IDENTIFICATION</scope>
</reference>
<dbReference type="Pfam" id="PF23649">
    <property type="entry name" value="FKBP15"/>
    <property type="match status" value="1"/>
</dbReference>
<keyword evidence="5" id="KW-1185">Reference proteome</keyword>
<sequence length="843" mass="94458">MFVGDDEDGDFLSPTGGAKLASLFGLDQETSQGNESFQYTAPKQPRKSSNQAPSNQKPVPQPGAPAVLFATAVQAFRYINGQYMKQGKLGAAVLGNHTTKEYKLLLYLSQQKQVTSAKINVGFAFTVQQNNYCTFYDDQRQNWSLMFESEKLSSDFCKEVCLAKVNSAATLDVVVLQDLSLGEGQSVENGDSVEVVYTGWLLENHTFGQMFDSNQNKDKLLRLKIGAGKVIRGWEEGMLGMKKVGRRLIVIPPDLAYGSKGVPNRVPANSTLIFEAELRRVKFSKESGSDQASAGSRDSAAPSPALSIENLVPEPSLIFLPREPPVRAKSNSLSEQLANPDATKAKLISRMAKMGQPMLPFLTGAASQPESSDSELEVKLVAEMVNLSLYQCITLFQSRAPTHRLLWLHLHCSLWARSTLHQLSHTWVRFNHQEATSSFDDLMIIMLDAMVPNYTPLCAPVVSQGSGDVTSFLMTEARQHNTEIRLAVGKVGDKVDHLNGKQKHLISGGGLSTGLSTVSMETSMILHNIQRIVQENECLKKEVFEKSSRIEEQNRKIGDLINQNQRYMEQSHLMLEQRNDSLKSSSEQNQARLLQAEQDKVRLTEDLASAAARVSQLQLEASAHQQKAAELQGKLSTALQDSESCCQRIAALELKEEAERVQTQYRSEKQRRRETELKVNTMEEELQDLKTDKESLERVLSERKKKWQAERQRRDEEVEELRKSSQQELDNLRTQLRKARTSSDNAASEQLSQLQAELEQEWKSKCSQMLASAKEQHSRELAELTEQREGLQDKLTQLQEKVKRVMNGVFHSLRGEFDLTESYTGQAVLGVIVTTIKVKSFVK</sequence>
<dbReference type="SUPFAM" id="SSF54534">
    <property type="entry name" value="FKBP-like"/>
    <property type="match status" value="1"/>
</dbReference>
<gene>
    <name evidence="4" type="primary">FKBP15</name>
    <name evidence="4" type="synonym">fkbp15b</name>
</gene>
<feature type="compositionally biased region" description="Polar residues" evidence="2">
    <location>
        <begin position="34"/>
        <end position="58"/>
    </location>
</feature>
<feature type="domain" description="PPIase FKBP-type" evidence="3">
    <location>
        <begin position="190"/>
        <end position="282"/>
    </location>
</feature>
<feature type="region of interest" description="Disordered" evidence="2">
    <location>
        <begin position="34"/>
        <end position="63"/>
    </location>
</feature>
<dbReference type="GO" id="GO:0003755">
    <property type="term" value="F:peptidyl-prolyl cis-trans isomerase activity"/>
    <property type="evidence" value="ECO:0007669"/>
    <property type="project" value="UniProtKB-KW"/>
</dbReference>
<keyword evidence="1" id="KW-0413">Isomerase</keyword>
<feature type="region of interest" description="Disordered" evidence="2">
    <location>
        <begin position="702"/>
        <end position="729"/>
    </location>
</feature>
<feature type="region of interest" description="Disordered" evidence="2">
    <location>
        <begin position="285"/>
        <end position="304"/>
    </location>
</feature>
<proteinExistence type="predicted"/>
<dbReference type="PROSITE" id="PS50059">
    <property type="entry name" value="FKBP_PPIASE"/>
    <property type="match status" value="1"/>
</dbReference>
<reference evidence="4" key="2">
    <citation type="submission" date="2025-08" db="UniProtKB">
        <authorList>
            <consortium name="Ensembl"/>
        </authorList>
    </citation>
    <scope>IDENTIFICATION</scope>
</reference>
<evidence type="ECO:0000256" key="1">
    <source>
        <dbReference type="PROSITE-ProRule" id="PRU00277"/>
    </source>
</evidence>